<sequence length="135" mass="15654">MNLYHKCVPVHTKEPDGCEIVLQKNKYCISARASCTQNGRKGIGTLGTLGIPHRTQQFISLKLRNFVYSFNYSNRKSKWKSLKTLKKRLTGLVHISRQFGISNYFHLNLSSLHKSTVLIFLNEYYNQIFGKFHKS</sequence>
<organism evidence="1 2">
    <name type="scientific">Glossina brevipalpis</name>
    <dbReference type="NCBI Taxonomy" id="37001"/>
    <lineage>
        <taxon>Eukaryota</taxon>
        <taxon>Metazoa</taxon>
        <taxon>Ecdysozoa</taxon>
        <taxon>Arthropoda</taxon>
        <taxon>Hexapoda</taxon>
        <taxon>Insecta</taxon>
        <taxon>Pterygota</taxon>
        <taxon>Neoptera</taxon>
        <taxon>Endopterygota</taxon>
        <taxon>Diptera</taxon>
        <taxon>Brachycera</taxon>
        <taxon>Muscomorpha</taxon>
        <taxon>Hippoboscoidea</taxon>
        <taxon>Glossinidae</taxon>
        <taxon>Glossina</taxon>
    </lineage>
</organism>
<dbReference type="Proteomes" id="UP000091820">
    <property type="component" value="Unassembled WGS sequence"/>
</dbReference>
<name>A0A1A9WA79_9MUSC</name>
<evidence type="ECO:0000313" key="1">
    <source>
        <dbReference type="EnsemblMetazoa" id="GBRI011979-PA"/>
    </source>
</evidence>
<evidence type="ECO:0000313" key="2">
    <source>
        <dbReference type="Proteomes" id="UP000091820"/>
    </source>
</evidence>
<dbReference type="EnsemblMetazoa" id="GBRI011979-RA">
    <property type="protein sequence ID" value="GBRI011979-PA"/>
    <property type="gene ID" value="GBRI011979"/>
</dbReference>
<keyword evidence="2" id="KW-1185">Reference proteome</keyword>
<proteinExistence type="predicted"/>
<accession>A0A1A9WA79</accession>
<reference evidence="1" key="2">
    <citation type="submission" date="2020-05" db="UniProtKB">
        <authorList>
            <consortium name="EnsemblMetazoa"/>
        </authorList>
    </citation>
    <scope>IDENTIFICATION</scope>
    <source>
        <strain evidence="1">IAEA</strain>
    </source>
</reference>
<protein>
    <submittedName>
        <fullName evidence="1">Uncharacterized protein</fullName>
    </submittedName>
</protein>
<reference evidence="2" key="1">
    <citation type="submission" date="2014-03" db="EMBL/GenBank/DDBJ databases">
        <authorList>
            <person name="Aksoy S."/>
            <person name="Warren W."/>
            <person name="Wilson R.K."/>
        </authorList>
    </citation>
    <scope>NUCLEOTIDE SEQUENCE [LARGE SCALE GENOMIC DNA]</scope>
    <source>
        <strain evidence="2">IAEA</strain>
    </source>
</reference>
<dbReference type="VEuPathDB" id="VectorBase:GBRI011979"/>
<dbReference type="AlphaFoldDB" id="A0A1A9WA79"/>